<dbReference type="EMBL" id="VTEU01000003">
    <property type="protein sequence ID" value="TYS59099.1"/>
    <property type="molecule type" value="Genomic_DNA"/>
</dbReference>
<keyword evidence="3" id="KW-0472">Membrane</keyword>
<keyword evidence="2" id="KW-0178">Competence</keyword>
<dbReference type="AlphaFoldDB" id="A0AA94WNA5"/>
<reference evidence="4 5" key="1">
    <citation type="submission" date="2019-08" db="EMBL/GenBank/DDBJ databases">
        <title>Bacillus genomes from the desert of Cuatro Cienegas, Coahuila.</title>
        <authorList>
            <person name="Olmedo-Alvarez G."/>
        </authorList>
    </citation>
    <scope>NUCLEOTIDE SEQUENCE [LARGE SCALE GENOMIC DNA]</scope>
    <source>
        <strain evidence="4 5">CH88_3T</strain>
    </source>
</reference>
<feature type="transmembrane region" description="Helical" evidence="3">
    <location>
        <begin position="12"/>
        <end position="36"/>
    </location>
</feature>
<organism evidence="4 5">
    <name type="scientific">Sutcliffiella horikoshii</name>
    <dbReference type="NCBI Taxonomy" id="79883"/>
    <lineage>
        <taxon>Bacteria</taxon>
        <taxon>Bacillati</taxon>
        <taxon>Bacillota</taxon>
        <taxon>Bacilli</taxon>
        <taxon>Bacillales</taxon>
        <taxon>Bacillaceae</taxon>
        <taxon>Sutcliffiella</taxon>
    </lineage>
</organism>
<evidence type="ECO:0000313" key="5">
    <source>
        <dbReference type="Proteomes" id="UP000323393"/>
    </source>
</evidence>
<dbReference type="PROSITE" id="PS00409">
    <property type="entry name" value="PROKAR_NTER_METHYL"/>
    <property type="match status" value="1"/>
</dbReference>
<proteinExistence type="predicted"/>
<evidence type="ECO:0008006" key="6">
    <source>
        <dbReference type="Google" id="ProtNLM"/>
    </source>
</evidence>
<protein>
    <recommendedName>
        <fullName evidence="6">Prepilin-type N-terminal cleavage/methylation domain-containing protein</fullName>
    </recommendedName>
</protein>
<dbReference type="InterPro" id="IPR012902">
    <property type="entry name" value="N_methyl_site"/>
</dbReference>
<dbReference type="GO" id="GO:0009986">
    <property type="term" value="C:cell surface"/>
    <property type="evidence" value="ECO:0007669"/>
    <property type="project" value="UniProtKB-SubCell"/>
</dbReference>
<evidence type="ECO:0000256" key="3">
    <source>
        <dbReference type="SAM" id="Phobius"/>
    </source>
</evidence>
<dbReference type="GO" id="GO:0030420">
    <property type="term" value="P:establishment of competence for transformation"/>
    <property type="evidence" value="ECO:0007669"/>
    <property type="project" value="UniProtKB-KW"/>
</dbReference>
<sequence length="428" mass="47374">MTKKNLLNEQGITLIELLATIVISSLIIGLVTNVFISASKQNELVTNHNSLRQEANLIISKLRQIHQAESYTLCYESNNQFYFDKQFTNKITSDQFYFSDVLIDNSSTSITSNGQCIENVDVLSPLLVKFTLQNLDGQTYDMNTVINRLNPITAVETPPLEEEEKEEEVIIDEGSGNYTDSPSRCTYEGNTRTNDSTFAPTWGTKCQITKVKNGSFMLNNNVTVFVNTEINVDHNLIAKLPYTMQHQSNLNIGKSAKFYDAIKLLSDSVMYISQSLEALKDIRLDNNSNIIVERDAKIEGLETYTNTSFDIGGDFLADKLVKLENQSTISIGGNAQFERDLEIKGNGNVSVLGNYHSRGVTKLQDTALLHIYGDATFESPISLIGGNSGKVCVKGAAIFSSSQDHSKVSYVSSCEGQPNGTIFVLNNQ</sequence>
<keyword evidence="3" id="KW-1133">Transmembrane helix</keyword>
<evidence type="ECO:0000256" key="1">
    <source>
        <dbReference type="ARBA" id="ARBA00004241"/>
    </source>
</evidence>
<comment type="subcellular location">
    <subcellularLocation>
        <location evidence="1">Cell surface</location>
    </subcellularLocation>
</comment>
<name>A0AA94WNA5_9BACI</name>
<evidence type="ECO:0000313" key="4">
    <source>
        <dbReference type="EMBL" id="TYS59099.1"/>
    </source>
</evidence>
<keyword evidence="3" id="KW-0812">Transmembrane</keyword>
<accession>A0AA94WNA5</accession>
<evidence type="ECO:0000256" key="2">
    <source>
        <dbReference type="ARBA" id="ARBA00023287"/>
    </source>
</evidence>
<dbReference type="RefSeq" id="WP_148965782.1">
    <property type="nucleotide sequence ID" value="NZ_VTEU01000003.1"/>
</dbReference>
<dbReference type="Proteomes" id="UP000323393">
    <property type="component" value="Unassembled WGS sequence"/>
</dbReference>
<comment type="caution">
    <text evidence="4">The sequence shown here is derived from an EMBL/GenBank/DDBJ whole genome shotgun (WGS) entry which is preliminary data.</text>
</comment>
<gene>
    <name evidence="4" type="ORF">FZC74_10165</name>
</gene>